<evidence type="ECO:0000256" key="2">
    <source>
        <dbReference type="ARBA" id="ARBA00022475"/>
    </source>
</evidence>
<keyword evidence="5 6" id="KW-0472">Membrane</keyword>
<reference evidence="8 9" key="1">
    <citation type="submission" date="2020-08" db="EMBL/GenBank/DDBJ databases">
        <title>Genomic Encyclopedia of Type Strains, Phase III (KMG-III): the genomes of soil and plant-associated and newly described type strains.</title>
        <authorList>
            <person name="Whitman W."/>
        </authorList>
    </citation>
    <scope>NUCLEOTIDE SEQUENCE [LARGE SCALE GENOMIC DNA]</scope>
    <source>
        <strain evidence="8 9">CECT 7247</strain>
    </source>
</reference>
<feature type="domain" description="ABC3 transporter permease C-terminal" evidence="7">
    <location>
        <begin position="301"/>
        <end position="427"/>
    </location>
</feature>
<comment type="subcellular location">
    <subcellularLocation>
        <location evidence="1">Cell membrane</location>
        <topology evidence="1">Multi-pass membrane protein</topology>
    </subcellularLocation>
</comment>
<comment type="caution">
    <text evidence="8">The sequence shown here is derived from an EMBL/GenBank/DDBJ whole genome shotgun (WGS) entry which is preliminary data.</text>
</comment>
<evidence type="ECO:0000256" key="1">
    <source>
        <dbReference type="ARBA" id="ARBA00004651"/>
    </source>
</evidence>
<evidence type="ECO:0000313" key="9">
    <source>
        <dbReference type="Proteomes" id="UP000574369"/>
    </source>
</evidence>
<protein>
    <submittedName>
        <fullName evidence="8">ABC transport system permease protein</fullName>
    </submittedName>
</protein>
<keyword evidence="2" id="KW-1003">Cell membrane</keyword>
<evidence type="ECO:0000256" key="5">
    <source>
        <dbReference type="ARBA" id="ARBA00023136"/>
    </source>
</evidence>
<organism evidence="8 9">
    <name type="scientific">Roseateles terrae</name>
    <dbReference type="NCBI Taxonomy" id="431060"/>
    <lineage>
        <taxon>Bacteria</taxon>
        <taxon>Pseudomonadati</taxon>
        <taxon>Pseudomonadota</taxon>
        <taxon>Betaproteobacteria</taxon>
        <taxon>Burkholderiales</taxon>
        <taxon>Sphaerotilaceae</taxon>
        <taxon>Roseateles</taxon>
    </lineage>
</organism>
<keyword evidence="3 6" id="KW-0812">Transmembrane</keyword>
<dbReference type="InterPro" id="IPR003838">
    <property type="entry name" value="ABC3_permease_C"/>
</dbReference>
<feature type="domain" description="ABC3 transporter permease C-terminal" evidence="7">
    <location>
        <begin position="761"/>
        <end position="873"/>
    </location>
</feature>
<evidence type="ECO:0000256" key="3">
    <source>
        <dbReference type="ARBA" id="ARBA00022692"/>
    </source>
</evidence>
<evidence type="ECO:0000256" key="6">
    <source>
        <dbReference type="SAM" id="Phobius"/>
    </source>
</evidence>
<keyword evidence="9" id="KW-1185">Reference proteome</keyword>
<evidence type="ECO:0000256" key="4">
    <source>
        <dbReference type="ARBA" id="ARBA00022989"/>
    </source>
</evidence>
<keyword evidence="4 6" id="KW-1133">Transmembrane helix</keyword>
<accession>A0ABR6GNS4</accession>
<feature type="transmembrane region" description="Helical" evidence="6">
    <location>
        <begin position="401"/>
        <end position="423"/>
    </location>
</feature>
<dbReference type="Proteomes" id="UP000574369">
    <property type="component" value="Unassembled WGS sequence"/>
</dbReference>
<evidence type="ECO:0000313" key="8">
    <source>
        <dbReference type="EMBL" id="MBB3193755.1"/>
    </source>
</evidence>
<dbReference type="PANTHER" id="PTHR30287">
    <property type="entry name" value="MEMBRANE COMPONENT OF PREDICTED ABC SUPERFAMILY METABOLITE UPTAKE TRANSPORTER"/>
    <property type="match status" value="1"/>
</dbReference>
<feature type="transmembrane region" description="Helical" evidence="6">
    <location>
        <begin position="524"/>
        <end position="545"/>
    </location>
</feature>
<feature type="transmembrane region" description="Helical" evidence="6">
    <location>
        <begin position="444"/>
        <end position="464"/>
    </location>
</feature>
<dbReference type="InterPro" id="IPR038766">
    <property type="entry name" value="Membrane_comp_ABC_pdt"/>
</dbReference>
<evidence type="ECO:0000259" key="7">
    <source>
        <dbReference type="Pfam" id="PF02687"/>
    </source>
</evidence>
<feature type="transmembrane region" description="Helical" evidence="6">
    <location>
        <begin position="343"/>
        <end position="369"/>
    </location>
</feature>
<sequence>MRSLRQAWAWWWQLSWPALRLQWGRQLAALLTIALGLALAGAVHWINGSALAQFEQAARQSSAQADLELQAMPGAPGLTDAVYGELAQRPDIAALAPRLQGSVQVRAADGRWVRLRLLGLDLLQMGAFHTQWLPRGDSQRLTDALGGPAVLVSDAALRQLHGSGAQGPASTAAISSAATTSGTASTALTAASGAPAAAAETGAPALAALQMDLPGGQVPVTVAGTVPDANQSVLIMDIAWAQALLQRPGELDAILLRMVPGQAVPTAWPEGIRAVAPQDQARQQADDARRLTQAYRLNLGVLSLMALFVGAFMVFAVHSLSVAQRLPQLALLGVLGMSARQRLGLLLGEALLLGLAGAVLGLLLALGLAELGLRQLGGDLGSGMMGLSGARPVLQTSTASILGLLLLGPVVSLGAAALPLARLRRLPAAQVLKGLGSGAPDQRWWLLGPALLLASLPLAALPPVEDLPLGAYGAMVTLLLGALGSVPWLLRVITGLMRRRAAHSALPLLAVERARDQAGEAGRLIAGVLVALALAVAMLVMIASFRLSLDQWLMQMLPADLYLRQTARDTSEQARPLDPAMAEKAAALAGVTRVEAQRTREIGLRLADGRQDRATLLARPLDHSLPLQGDTVAAPADALGVYINEAMRDALGLQPGARFLLRVSGRDLPAAVKGIWRDYSRQSSAVLVERADWQRVSGDATLTELALWLSPQADLQAVQASLRQLASSPESVEMASAGELRRFSLAMFDRSFAITYWLQAVGLGLGLFGVAASLSAQLLARRREFGLLMHLGLTRAMLRRLVLGETLIQGLAGALMGLLVGLAISAVLVFKLNPQSFHWSMDWQVPWDRVAELLLASLVATGITAAVAAARALGSRQGEALRAVREDW</sequence>
<dbReference type="EMBL" id="JACHXO010000001">
    <property type="protein sequence ID" value="MBB3193755.1"/>
    <property type="molecule type" value="Genomic_DNA"/>
</dbReference>
<feature type="transmembrane region" description="Helical" evidence="6">
    <location>
        <begin position="801"/>
        <end position="830"/>
    </location>
</feature>
<feature type="transmembrane region" description="Helical" evidence="6">
    <location>
        <begin position="470"/>
        <end position="490"/>
    </location>
</feature>
<dbReference type="Pfam" id="PF02687">
    <property type="entry name" value="FtsX"/>
    <property type="match status" value="2"/>
</dbReference>
<dbReference type="PANTHER" id="PTHR30287:SF2">
    <property type="entry name" value="BLL1001 PROTEIN"/>
    <property type="match status" value="1"/>
</dbReference>
<proteinExistence type="predicted"/>
<gene>
    <name evidence="8" type="ORF">FHS28_001120</name>
</gene>
<feature type="transmembrane region" description="Helical" evidence="6">
    <location>
        <begin position="299"/>
        <end position="322"/>
    </location>
</feature>
<feature type="transmembrane region" description="Helical" evidence="6">
    <location>
        <begin position="756"/>
        <end position="780"/>
    </location>
</feature>
<name>A0ABR6GNS4_9BURK</name>
<dbReference type="RefSeq" id="WP_088448696.1">
    <property type="nucleotide sequence ID" value="NZ_JACHXO010000001.1"/>
</dbReference>
<feature type="transmembrane region" description="Helical" evidence="6">
    <location>
        <begin position="850"/>
        <end position="873"/>
    </location>
</feature>